<evidence type="ECO:0000313" key="1">
    <source>
        <dbReference type="EMBL" id="AIT41771.1"/>
    </source>
</evidence>
<sequence length="68" mass="7635">MDKPVEVTMELDHAHALALAQLVKRVAWSELRQNAVDDAEAYLMQEALGTLARALKEGFGEQWNQKPT</sequence>
<name>A0A097H0T8_9PSED</name>
<proteinExistence type="predicted"/>
<dbReference type="EMBL" id="KJ940992">
    <property type="protein sequence ID" value="AIT41771.1"/>
    <property type="molecule type" value="Genomic_DNA"/>
</dbReference>
<accession>A0A097H0T8</accession>
<geneLocation type="plasmid" evidence="1">
    <name>pZM1P1</name>
</geneLocation>
<keyword evidence="1" id="KW-0614">Plasmid</keyword>
<reference evidence="1" key="1">
    <citation type="journal article" date="2014" name="PLoS ONE">
        <title>Mobility and generation of mosaic non-autonomous transposons by Tn3-derived inverted-repeat miniature elements (TIMEs).</title>
        <authorList>
            <person name="Szuplewska M."/>
            <person name="Ludwiczak M."/>
            <person name="Lyzwa K."/>
            <person name="Czarnecki J."/>
            <person name="Bartosik D."/>
        </authorList>
    </citation>
    <scope>NUCLEOTIDE SEQUENCE</scope>
    <source>
        <strain evidence="1">ZM1</strain>
        <plasmid evidence="1">pZM1P1</plasmid>
    </source>
</reference>
<dbReference type="Pfam" id="PF24806">
    <property type="entry name" value="DUF7706"/>
    <property type="match status" value="1"/>
</dbReference>
<protein>
    <submittedName>
        <fullName evidence="1">Uncharacterized protein</fullName>
    </submittedName>
</protein>
<dbReference type="AlphaFoldDB" id="A0A097H0T8"/>
<dbReference type="RefSeq" id="WP_173266809.1">
    <property type="nucleotide sequence ID" value="NZ_KJ940992.1"/>
</dbReference>
<organism evidence="1">
    <name type="scientific">Pseudomonas sp. ZM1</name>
    <dbReference type="NCBI Taxonomy" id="1523522"/>
    <lineage>
        <taxon>Bacteria</taxon>
        <taxon>Pseudomonadati</taxon>
        <taxon>Pseudomonadota</taxon>
        <taxon>Gammaproteobacteria</taxon>
        <taxon>Pseudomonadales</taxon>
        <taxon>Pseudomonadaceae</taxon>
        <taxon>Pseudomonas</taxon>
    </lineage>
</organism>
<dbReference type="InterPro" id="IPR056123">
    <property type="entry name" value="DUF7706"/>
</dbReference>